<dbReference type="Proteomes" id="UP001652445">
    <property type="component" value="Unassembled WGS sequence"/>
</dbReference>
<protein>
    <submittedName>
        <fullName evidence="1">NmrA family NAD(P)-binding protein</fullName>
    </submittedName>
</protein>
<organism evidence="1 2">
    <name type="scientific">Paenibacillus baimaensis</name>
    <dbReference type="NCBI Taxonomy" id="2982185"/>
    <lineage>
        <taxon>Bacteria</taxon>
        <taxon>Bacillati</taxon>
        <taxon>Bacillota</taxon>
        <taxon>Bacilli</taxon>
        <taxon>Bacillales</taxon>
        <taxon>Paenibacillaceae</taxon>
        <taxon>Paenibacillus</taxon>
    </lineage>
</organism>
<evidence type="ECO:0000313" key="2">
    <source>
        <dbReference type="Proteomes" id="UP001652445"/>
    </source>
</evidence>
<name>A0ABT2UR80_9BACL</name>
<evidence type="ECO:0000313" key="1">
    <source>
        <dbReference type="EMBL" id="MCU6796536.1"/>
    </source>
</evidence>
<keyword evidence="2" id="KW-1185">Reference proteome</keyword>
<dbReference type="InterPro" id="IPR036291">
    <property type="entry name" value="NAD(P)-bd_dom_sf"/>
</dbReference>
<proteinExistence type="predicted"/>
<accession>A0ABT2UR80</accession>
<dbReference type="Gene3D" id="3.40.50.720">
    <property type="entry name" value="NAD(P)-binding Rossmann-like Domain"/>
    <property type="match status" value="1"/>
</dbReference>
<dbReference type="SUPFAM" id="SSF51735">
    <property type="entry name" value="NAD(P)-binding Rossmann-fold domains"/>
    <property type="match status" value="1"/>
</dbReference>
<dbReference type="EMBL" id="JAOQIO010000106">
    <property type="protein sequence ID" value="MCU6796536.1"/>
    <property type="molecule type" value="Genomic_DNA"/>
</dbReference>
<reference evidence="1 2" key="1">
    <citation type="submission" date="2022-09" db="EMBL/GenBank/DDBJ databases">
        <authorList>
            <person name="Han X.L."/>
            <person name="Wang Q."/>
            <person name="Lu T."/>
        </authorList>
    </citation>
    <scope>NUCLEOTIDE SEQUENCE [LARGE SCALE GENOMIC DNA]</scope>
    <source>
        <strain evidence="1 2">WQ 127069</strain>
    </source>
</reference>
<comment type="caution">
    <text evidence="1">The sequence shown here is derived from an EMBL/GenBank/DDBJ whole genome shotgun (WGS) entry which is preliminary data.</text>
</comment>
<sequence length="198" mass="22399">MLRRCRRCQHAQKQAEEILVNGSRRLLAAEEEVGVGHHICVSIIGCEKVPFKYYRVKMEQERVIEHGKVPYTIVRATQFHEYIAAMLVQAGRLKMLPLPHMPLQTVAVSEVAQTVANAAEATPRKGRIEIAGPEIIDALELARIWRTVTTGTRGLLLPIPLFGNIKRKLRAGALTANRPDIRGKLRFSECAKEKERYR</sequence>
<gene>
    <name evidence="1" type="ORF">OB236_30865</name>
</gene>